<feature type="transmembrane region" description="Helical" evidence="2">
    <location>
        <begin position="6"/>
        <end position="25"/>
    </location>
</feature>
<feature type="transmembrane region" description="Helical" evidence="2">
    <location>
        <begin position="37"/>
        <end position="56"/>
    </location>
</feature>
<dbReference type="InterPro" id="IPR052173">
    <property type="entry name" value="Beta-lactam_resp_regulator"/>
</dbReference>
<gene>
    <name evidence="4" type="ORF">QE417_004114</name>
</gene>
<feature type="region of interest" description="Disordered" evidence="1">
    <location>
        <begin position="423"/>
        <end position="484"/>
    </location>
</feature>
<reference evidence="5" key="1">
    <citation type="submission" date="2023-07" db="EMBL/GenBank/DDBJ databases">
        <title>Functional and genomic diversity of the sorghum phyllosphere microbiome.</title>
        <authorList>
            <person name="Shade A."/>
        </authorList>
    </citation>
    <scope>NUCLEOTIDE SEQUENCE [LARGE SCALE GENOMIC DNA]</scope>
    <source>
        <strain evidence="5">SORGH_AS_0422</strain>
    </source>
</reference>
<comment type="caution">
    <text evidence="4">The sequence shown here is derived from an EMBL/GenBank/DDBJ whole genome shotgun (WGS) entry which is preliminary data.</text>
</comment>
<keyword evidence="2" id="KW-0812">Transmembrane</keyword>
<accession>A0ABU3GZ47</accession>
<sequence length="620" mass="69443">MINLLQYLLEVNVYLALAYGGYWLLLRRQTFHSANRAYLLASALLCFAIPLVQISFARPAPVPVTQVLTQAVFTEVMQMATPAPQPQAIFEPFRAITALYIAGAILGFVLLCAKLYRLLKLIFTSQREQRDGYTLVFVPGTLSPFSFMRFLFAADEEQLQPVILKHELVHITQKHSYDVLFTELLKIICWFNPAVYLLQNSLKALHEFEADRLTAEKTEQDGYVDFLIAQACQNNGLSFANHFSEKQLLKSRIMKLYQKRSGSLARLNYLMALPLCAGMLCASSAAFSKDYGFKFEWGKTPKNNLTSTSITTYETVNNFQSGKIIFPPPTIRTADGKVISKPTAGFEAVITPESTSTKKDSVKKMRLKVTSGNTSTITDQLKLNGAGGKQLIYTAQTLTKKDRKDLKQKFGINVETTNASNSATSILVLPPPPPIDPRNPNKVRRPLLPPPPPPVEKPASQKRKDDIPPPPPPVDNTENSTKTKKASAFNMNQKHYIGTVFMGITPEPGKFITSFEPDMYVRPQLVYIQIDKLKPENIKNHEPVKHGDHSWFLIKGKLYDALALEKLSARISTKEKLGTLLHAKSTFYHKPNDAATIKRFGESVGKNGVTEFVNVVWSRI</sequence>
<organism evidence="4 5">
    <name type="scientific">Mucilaginibacter terrae</name>
    <dbReference type="NCBI Taxonomy" id="1955052"/>
    <lineage>
        <taxon>Bacteria</taxon>
        <taxon>Pseudomonadati</taxon>
        <taxon>Bacteroidota</taxon>
        <taxon>Sphingobacteriia</taxon>
        <taxon>Sphingobacteriales</taxon>
        <taxon>Sphingobacteriaceae</taxon>
        <taxon>Mucilaginibacter</taxon>
    </lineage>
</organism>
<feature type="compositionally biased region" description="Pro residues" evidence="1">
    <location>
        <begin position="447"/>
        <end position="456"/>
    </location>
</feature>
<dbReference type="InterPro" id="IPR008756">
    <property type="entry name" value="Peptidase_M56"/>
</dbReference>
<feature type="transmembrane region" description="Helical" evidence="2">
    <location>
        <begin position="267"/>
        <end position="287"/>
    </location>
</feature>
<dbReference type="Pfam" id="PF05569">
    <property type="entry name" value="Peptidase_M56"/>
    <property type="match status" value="1"/>
</dbReference>
<proteinExistence type="predicted"/>
<dbReference type="PANTHER" id="PTHR34978:SF3">
    <property type="entry name" value="SLR0241 PROTEIN"/>
    <property type="match status" value="1"/>
</dbReference>
<feature type="transmembrane region" description="Helical" evidence="2">
    <location>
        <begin position="95"/>
        <end position="116"/>
    </location>
</feature>
<feature type="domain" description="Peptidase M56" evidence="3">
    <location>
        <begin position="161"/>
        <end position="255"/>
    </location>
</feature>
<evidence type="ECO:0000256" key="2">
    <source>
        <dbReference type="SAM" id="Phobius"/>
    </source>
</evidence>
<dbReference type="CDD" id="cd07341">
    <property type="entry name" value="M56_BlaR1_MecR1_like"/>
    <property type="match status" value="1"/>
</dbReference>
<dbReference type="PANTHER" id="PTHR34978">
    <property type="entry name" value="POSSIBLE SENSOR-TRANSDUCER PROTEIN BLAR"/>
    <property type="match status" value="1"/>
</dbReference>
<evidence type="ECO:0000256" key="1">
    <source>
        <dbReference type="SAM" id="MobiDB-lite"/>
    </source>
</evidence>
<keyword evidence="2" id="KW-1133">Transmembrane helix</keyword>
<dbReference type="Proteomes" id="UP001258315">
    <property type="component" value="Unassembled WGS sequence"/>
</dbReference>
<keyword evidence="2" id="KW-0472">Membrane</keyword>
<dbReference type="EMBL" id="JAVLVU010000001">
    <property type="protein sequence ID" value="MDT3405042.1"/>
    <property type="molecule type" value="Genomic_DNA"/>
</dbReference>
<evidence type="ECO:0000313" key="5">
    <source>
        <dbReference type="Proteomes" id="UP001258315"/>
    </source>
</evidence>
<protein>
    <submittedName>
        <fullName evidence="4">Beta-lactamase regulating signal transducer with metallopeptidase domain</fullName>
    </submittedName>
</protein>
<keyword evidence="5" id="KW-1185">Reference proteome</keyword>
<evidence type="ECO:0000313" key="4">
    <source>
        <dbReference type="EMBL" id="MDT3405042.1"/>
    </source>
</evidence>
<dbReference type="RefSeq" id="WP_311953077.1">
    <property type="nucleotide sequence ID" value="NZ_JAVLVU010000001.1"/>
</dbReference>
<evidence type="ECO:0000259" key="3">
    <source>
        <dbReference type="Pfam" id="PF05569"/>
    </source>
</evidence>
<name>A0ABU3GZ47_9SPHI</name>